<evidence type="ECO:0000313" key="3">
    <source>
        <dbReference type="Proteomes" id="UP000271010"/>
    </source>
</evidence>
<gene>
    <name evidence="2" type="ORF">EFA69_02630</name>
</gene>
<name>A0A3M9N363_9BACT</name>
<organism evidence="2 3">
    <name type="scientific">Rufibacter immobilis</name>
    <dbReference type="NCBI Taxonomy" id="1348778"/>
    <lineage>
        <taxon>Bacteria</taxon>
        <taxon>Pseudomonadati</taxon>
        <taxon>Bacteroidota</taxon>
        <taxon>Cytophagia</taxon>
        <taxon>Cytophagales</taxon>
        <taxon>Hymenobacteraceae</taxon>
        <taxon>Rufibacter</taxon>
    </lineage>
</organism>
<dbReference type="AlphaFoldDB" id="A0A3M9N363"/>
<feature type="transmembrane region" description="Helical" evidence="1">
    <location>
        <begin position="82"/>
        <end position="101"/>
    </location>
</feature>
<dbReference type="EMBL" id="RJJE01000002">
    <property type="protein sequence ID" value="RNI32241.1"/>
    <property type="molecule type" value="Genomic_DNA"/>
</dbReference>
<evidence type="ECO:0000256" key="1">
    <source>
        <dbReference type="SAM" id="Phobius"/>
    </source>
</evidence>
<reference evidence="2 3" key="1">
    <citation type="submission" date="2018-11" db="EMBL/GenBank/DDBJ databases">
        <title>Rufibacter latericius sp. nov., isolated from water in Baiyang Lake.</title>
        <authorList>
            <person name="Yang Y."/>
        </authorList>
    </citation>
    <scope>NUCLEOTIDE SEQUENCE [LARGE SCALE GENOMIC DNA]</scope>
    <source>
        <strain evidence="2 3">MCC P1</strain>
    </source>
</reference>
<keyword evidence="3" id="KW-1185">Reference proteome</keyword>
<protein>
    <submittedName>
        <fullName evidence="2">Uncharacterized protein</fullName>
    </submittedName>
</protein>
<dbReference type="OrthoDB" id="964917at2"/>
<comment type="caution">
    <text evidence="2">The sequence shown here is derived from an EMBL/GenBank/DDBJ whole genome shotgun (WGS) entry which is preliminary data.</text>
</comment>
<dbReference type="RefSeq" id="WP_123131541.1">
    <property type="nucleotide sequence ID" value="NZ_RJJE01000002.1"/>
</dbReference>
<feature type="transmembrane region" description="Helical" evidence="1">
    <location>
        <begin position="44"/>
        <end position="61"/>
    </location>
</feature>
<feature type="transmembrane region" description="Helical" evidence="1">
    <location>
        <begin position="7"/>
        <end position="24"/>
    </location>
</feature>
<proteinExistence type="predicted"/>
<evidence type="ECO:0000313" key="2">
    <source>
        <dbReference type="EMBL" id="RNI32241.1"/>
    </source>
</evidence>
<dbReference type="Proteomes" id="UP000271010">
    <property type="component" value="Unassembled WGS sequence"/>
</dbReference>
<feature type="transmembrane region" description="Helical" evidence="1">
    <location>
        <begin position="116"/>
        <end position="133"/>
    </location>
</feature>
<sequence length="139" mass="15494">MRKTKWVIYTVGVGILPLFARALLSAISDKPWCAMFVFNESDLVTYSLALCLANIIELDGIEERQLKKIPNLKPNFKTKNRGASLLMIMVVIIVYSAVINAELDNGAGYEKVNTKVLTGILALVNTLISYSIFDRIKNI</sequence>
<keyword evidence="1" id="KW-1133">Transmembrane helix</keyword>
<accession>A0A3M9N363</accession>
<keyword evidence="1" id="KW-0812">Transmembrane</keyword>
<keyword evidence="1" id="KW-0472">Membrane</keyword>